<name>A0A157ZZR7_9BURK</name>
<dbReference type="OrthoDB" id="8765545at2"/>
<dbReference type="AlphaFoldDB" id="A0A157ZZR7"/>
<dbReference type="Proteomes" id="UP000054596">
    <property type="component" value="Unassembled WGS sequence"/>
</dbReference>
<comment type="caution">
    <text evidence="1">The sequence shown here is derived from an EMBL/GenBank/DDBJ whole genome shotgun (WGS) entry which is preliminary data.</text>
</comment>
<reference evidence="1" key="1">
    <citation type="submission" date="2016-01" db="EMBL/GenBank/DDBJ databases">
        <authorList>
            <person name="Peeters C."/>
        </authorList>
    </citation>
    <scope>NUCLEOTIDE SEQUENCE [LARGE SCALE GENOMIC DNA]</scope>
    <source>
        <strain evidence="1">LMG 29325</strain>
    </source>
</reference>
<dbReference type="EMBL" id="FCOJ02000008">
    <property type="protein sequence ID" value="SAK51044.1"/>
    <property type="molecule type" value="Genomic_DNA"/>
</dbReference>
<accession>A0A157ZZR7</accession>
<sequence>MTTNIDISGTTEIGNEGIKKHFKSIDPWQPLFELVWNGFDAKAEVVAVDVRFNSLHALAAVSVLDDGDGIDPTTLKQTFGRFNDSHKREDAGQHGAHGRGRLSFHRICRFATWNTKSATGQARIAIDALTIKDYQASFVSEETQCPALRLQAKGTFVELSEFSCQLPVAAELRAKFAVEFGWFLALHPSKRLKVNKQSIPVPSHEITQQSFTVGSCAFDVQVIRWNEKPSSEKSYTYLLDSFGRIVYKQLSALNNKAGFFTSIYISSSWADAFAPAQDLLQPDAHTTNSTEWRKLLRQVGELAQFLYERFLRKQAAAEVEKYVEEGLFPSYAELPPEERSWRLINTKELVTSIYVADPSVFNAASKKQRKIIIRLLDRLAVSNENDSLFDVLNSVLDLDEESVKSLADQLKQTTLENIIATIEILQRRQAAASKLRALMNDHYRDVLETPDLQKIIENNTWLFGPGYETLGAEEDTFTKIARELRNKIPQINNIGAEDVDDEVADIAGAQRQTDLFLARRIPTIAPNGQQVYRCVIIEIKRPGIALNIKHLRQLDDYATIIKKHPEFGSERMHFELILIGRKISAADTEIESRMRGQIARGELGLVSDDPRMKRYVLNWYTLLDSFELANTFLLEQLRFRRDSFNQSTKDQLVEELQVAQ</sequence>
<dbReference type="SUPFAM" id="SSF55874">
    <property type="entry name" value="ATPase domain of HSP90 chaperone/DNA topoisomerase II/histidine kinase"/>
    <property type="match status" value="1"/>
</dbReference>
<dbReference type="RefSeq" id="WP_086966503.1">
    <property type="nucleotide sequence ID" value="NZ_FCOJ02000008.1"/>
</dbReference>
<dbReference type="Pfam" id="PF13589">
    <property type="entry name" value="HATPase_c_3"/>
    <property type="match status" value="1"/>
</dbReference>
<dbReference type="Gene3D" id="3.30.565.10">
    <property type="entry name" value="Histidine kinase-like ATPase, C-terminal domain"/>
    <property type="match status" value="1"/>
</dbReference>
<organism evidence="1 2">
    <name type="scientific">Caballeronia glebae</name>
    <dbReference type="NCBI Taxonomy" id="1777143"/>
    <lineage>
        <taxon>Bacteria</taxon>
        <taxon>Pseudomonadati</taxon>
        <taxon>Pseudomonadota</taxon>
        <taxon>Betaproteobacteria</taxon>
        <taxon>Burkholderiales</taxon>
        <taxon>Burkholderiaceae</taxon>
        <taxon>Caballeronia</taxon>
    </lineage>
</organism>
<dbReference type="InterPro" id="IPR036890">
    <property type="entry name" value="HATPase_C_sf"/>
</dbReference>
<protein>
    <submittedName>
        <fullName evidence="1">DNA mismatch repair protein</fullName>
    </submittedName>
</protein>
<proteinExistence type="predicted"/>
<evidence type="ECO:0000313" key="1">
    <source>
        <dbReference type="EMBL" id="SAK51044.1"/>
    </source>
</evidence>
<evidence type="ECO:0000313" key="2">
    <source>
        <dbReference type="Proteomes" id="UP000054596"/>
    </source>
</evidence>
<gene>
    <name evidence="1" type="ORF">AWB82_01484</name>
</gene>
<dbReference type="STRING" id="1777143.AWB82_01484"/>
<keyword evidence="2" id="KW-1185">Reference proteome</keyword>